<dbReference type="RefSeq" id="WP_277576278.1">
    <property type="nucleotide sequence ID" value="NZ_JANRMI010000001.1"/>
</dbReference>
<dbReference type="Pfam" id="PF13387">
    <property type="entry name" value="Lnb_N"/>
    <property type="match status" value="1"/>
</dbReference>
<gene>
    <name evidence="4" type="ORF">NWE73_00350</name>
</gene>
<evidence type="ECO:0000259" key="1">
    <source>
        <dbReference type="Pfam" id="PF13387"/>
    </source>
</evidence>
<dbReference type="Pfam" id="PF25222">
    <property type="entry name" value="DUF7840"/>
    <property type="match status" value="1"/>
</dbReference>
<dbReference type="InterPro" id="IPR057162">
    <property type="entry name" value="DUF7840"/>
</dbReference>
<name>A0ABT6DD92_9BACT</name>
<proteinExistence type="predicted"/>
<evidence type="ECO:0000259" key="2">
    <source>
        <dbReference type="Pfam" id="PF25222"/>
    </source>
</evidence>
<dbReference type="InterPro" id="IPR025178">
    <property type="entry name" value="Lnb_N"/>
</dbReference>
<feature type="domain" description="DUF7843" evidence="3">
    <location>
        <begin position="37"/>
        <end position="110"/>
    </location>
</feature>
<organism evidence="4 5">
    <name type="scientific">Bdellovibrio svalbardensis</name>
    <dbReference type="NCBI Taxonomy" id="2972972"/>
    <lineage>
        <taxon>Bacteria</taxon>
        <taxon>Pseudomonadati</taxon>
        <taxon>Bdellovibrionota</taxon>
        <taxon>Bdellovibrionia</taxon>
        <taxon>Bdellovibrionales</taxon>
        <taxon>Pseudobdellovibrionaceae</taxon>
        <taxon>Bdellovibrio</taxon>
    </lineage>
</organism>
<reference evidence="4" key="1">
    <citation type="submission" date="2022-08" db="EMBL/GenBank/DDBJ databases">
        <title>Novel Bdellovibrio Species Isolated from Svalbard: Designation Bdellovibrio svalbardensis.</title>
        <authorList>
            <person name="Mitchell R.J."/>
            <person name="Choi S.Y."/>
        </authorList>
    </citation>
    <scope>NUCLEOTIDE SEQUENCE</scope>
    <source>
        <strain evidence="4">PAP01</strain>
    </source>
</reference>
<sequence length="609" mass="69607">MVLNFLFLVIIYLAPQFSWGFSPERTEAYKKQALQSQLARSSQWLSLGHYRQRLFGSYYSPIRGNFFISPQGAKDPQAELLATIDFLFSDKTDKNQGQCRYLARMSWLKKELTLAPEDILPCPERDRWKAQLGVTEAHLIFAASDLSSAASSFGHTFLKFHNPKNIGKLELLDYGVNYAAITGTEDGALYAIKGLFGSYPGAYSMQPYHQKIREYTNLEGRDLWEYKLHLNPDEVAFILDHLLELEGSYAPYYFADDNCSAQILELIEVAKPDLGLTAEFHDVVIPIDTVKVLNDKWMLDGEKVRSSLQAEWHTRYAHLNFLQRGAVKEIIKDNSLSEPAYRSLTAKEKAESLEASLSYLALTEYRDQKNKKDEKYSLSLERAKLGAITNPVQIPSPKSPLTSLDASAFYLGIGQDQSVDFYSLKWRRGFHDLLSDDSGITPFSQLDFLSFDLRYRPTRQNWDLQQIVLLNIITTYPWTEFEHPISWKIDVGTEPKLAPYFNGGIGAGVDVALPQAARWNIFAITENDHLADDVNPHLGVESLLVNKWTEHIRSLLDAKYLYSFSEQKSLGEFTLGMSYSLHKIEYRLEGELRDNQNSWQNSWKLSVIF</sequence>
<evidence type="ECO:0000259" key="3">
    <source>
        <dbReference type="Pfam" id="PF25225"/>
    </source>
</evidence>
<dbReference type="InterPro" id="IPR057165">
    <property type="entry name" value="DUF7843"/>
</dbReference>
<feature type="domain" description="DUF7840" evidence="2">
    <location>
        <begin position="398"/>
        <end position="607"/>
    </location>
</feature>
<protein>
    <submittedName>
        <fullName evidence="4">DUF4105 domain-containing protein</fullName>
    </submittedName>
</protein>
<keyword evidence="5" id="KW-1185">Reference proteome</keyword>
<dbReference type="Pfam" id="PF25225">
    <property type="entry name" value="DUF7843"/>
    <property type="match status" value="1"/>
</dbReference>
<evidence type="ECO:0000313" key="5">
    <source>
        <dbReference type="Proteomes" id="UP001152321"/>
    </source>
</evidence>
<dbReference type="Proteomes" id="UP001152321">
    <property type="component" value="Unassembled WGS sequence"/>
</dbReference>
<comment type="caution">
    <text evidence="4">The sequence shown here is derived from an EMBL/GenBank/DDBJ whole genome shotgun (WGS) entry which is preliminary data.</text>
</comment>
<accession>A0ABT6DD92</accession>
<evidence type="ECO:0000313" key="4">
    <source>
        <dbReference type="EMBL" id="MDG0814793.1"/>
    </source>
</evidence>
<feature type="domain" description="Lnb N-terminal periplasmic" evidence="1">
    <location>
        <begin position="125"/>
        <end position="295"/>
    </location>
</feature>
<dbReference type="EMBL" id="JANRMI010000001">
    <property type="protein sequence ID" value="MDG0814793.1"/>
    <property type="molecule type" value="Genomic_DNA"/>
</dbReference>